<dbReference type="Gene3D" id="1.10.940.10">
    <property type="entry name" value="NusB-like"/>
    <property type="match status" value="1"/>
</dbReference>
<comment type="function">
    <text evidence="6">Involved in transcription antitermination. Required for transcription of ribosomal RNA (rRNA) genes. Binds specifically to the boxA antiterminator sequence of the ribosomal RNA (rrn) operons.</text>
</comment>
<evidence type="ECO:0000256" key="6">
    <source>
        <dbReference type="HAMAP-Rule" id="MF_00073"/>
    </source>
</evidence>
<keyword evidence="3 6" id="KW-0694">RNA-binding</keyword>
<name>A0ABT3FLJ4_9BACT</name>
<dbReference type="EMBL" id="JAPDDS010000003">
    <property type="protein sequence ID" value="MCW1884428.1"/>
    <property type="molecule type" value="Genomic_DNA"/>
</dbReference>
<keyword evidence="4 6" id="KW-0805">Transcription regulation</keyword>
<gene>
    <name evidence="6 8" type="primary">nusB</name>
    <name evidence="8" type="ORF">OKA04_06770</name>
</gene>
<evidence type="ECO:0000256" key="4">
    <source>
        <dbReference type="ARBA" id="ARBA00023015"/>
    </source>
</evidence>
<evidence type="ECO:0000256" key="2">
    <source>
        <dbReference type="ARBA" id="ARBA00022814"/>
    </source>
</evidence>
<keyword evidence="2 6" id="KW-0889">Transcription antitermination</keyword>
<keyword evidence="9" id="KW-1185">Reference proteome</keyword>
<evidence type="ECO:0000256" key="5">
    <source>
        <dbReference type="ARBA" id="ARBA00023163"/>
    </source>
</evidence>
<proteinExistence type="inferred from homology"/>
<dbReference type="PANTHER" id="PTHR11078:SF3">
    <property type="entry name" value="ANTITERMINATION NUSB DOMAIN-CONTAINING PROTEIN"/>
    <property type="match status" value="1"/>
</dbReference>
<protein>
    <recommendedName>
        <fullName evidence="6">Transcription antitermination protein NusB</fullName>
    </recommendedName>
    <alternativeName>
        <fullName evidence="6">Antitermination factor NusB</fullName>
    </alternativeName>
</protein>
<organism evidence="8 9">
    <name type="scientific">Luteolibacter flavescens</name>
    <dbReference type="NCBI Taxonomy" id="1859460"/>
    <lineage>
        <taxon>Bacteria</taxon>
        <taxon>Pseudomonadati</taxon>
        <taxon>Verrucomicrobiota</taxon>
        <taxon>Verrucomicrobiia</taxon>
        <taxon>Verrucomicrobiales</taxon>
        <taxon>Verrucomicrobiaceae</taxon>
        <taxon>Luteolibacter</taxon>
    </lineage>
</organism>
<keyword evidence="5 6" id="KW-0804">Transcription</keyword>
<dbReference type="RefSeq" id="WP_264500388.1">
    <property type="nucleotide sequence ID" value="NZ_JAPDDS010000003.1"/>
</dbReference>
<dbReference type="InterPro" id="IPR011605">
    <property type="entry name" value="NusB_fam"/>
</dbReference>
<dbReference type="Proteomes" id="UP001207930">
    <property type="component" value="Unassembled WGS sequence"/>
</dbReference>
<dbReference type="SUPFAM" id="SSF48013">
    <property type="entry name" value="NusB-like"/>
    <property type="match status" value="1"/>
</dbReference>
<evidence type="ECO:0000256" key="1">
    <source>
        <dbReference type="ARBA" id="ARBA00005952"/>
    </source>
</evidence>
<evidence type="ECO:0000313" key="8">
    <source>
        <dbReference type="EMBL" id="MCW1884428.1"/>
    </source>
</evidence>
<dbReference type="Pfam" id="PF01029">
    <property type="entry name" value="NusB"/>
    <property type="match status" value="1"/>
</dbReference>
<dbReference type="InterPro" id="IPR006027">
    <property type="entry name" value="NusB_RsmB_TIM44"/>
</dbReference>
<evidence type="ECO:0000259" key="7">
    <source>
        <dbReference type="Pfam" id="PF01029"/>
    </source>
</evidence>
<evidence type="ECO:0000313" key="9">
    <source>
        <dbReference type="Proteomes" id="UP001207930"/>
    </source>
</evidence>
<dbReference type="PANTHER" id="PTHR11078">
    <property type="entry name" value="N UTILIZATION SUBSTANCE PROTEIN B-RELATED"/>
    <property type="match status" value="1"/>
</dbReference>
<sequence length="307" mass="34741">MPSRRQIREAVVQFLYCADLEGGADPASLREAFWQFVTESDRRAILQATWKTLHHLSLGREARLIEFQQRFDLAMATLKARPQLERTTMALQQVSDLEHKWTAGMIQLSRIPRDSEGDSFSQRFEPALATFFRTDRDLIFARKRFLDAIEDVPALRSQLDPVAGSIRRLARISERVSMVEEPEKFPDQVDLAKLRESKESLASLLRETNELADAVIREKDAIDERLAAVVENFAPERIDPVDRAILRLATWEILHAKNVPAPVAIDEAIELAKRFGTTDSGRFVNGVLDKIAKTAAPQVTEDPTAIP</sequence>
<comment type="caution">
    <text evidence="8">The sequence shown here is derived from an EMBL/GenBank/DDBJ whole genome shotgun (WGS) entry which is preliminary data.</text>
</comment>
<reference evidence="8 9" key="1">
    <citation type="submission" date="2022-10" db="EMBL/GenBank/DDBJ databases">
        <title>Luteolibacter flavescens strain MCCC 1K03193, whole genome shotgun sequencing project.</title>
        <authorList>
            <person name="Zhao G."/>
            <person name="Shen L."/>
        </authorList>
    </citation>
    <scope>NUCLEOTIDE SEQUENCE [LARGE SCALE GENOMIC DNA]</scope>
    <source>
        <strain evidence="8 9">MCCC 1K03193</strain>
    </source>
</reference>
<feature type="domain" description="NusB/RsmB/TIM44" evidence="7">
    <location>
        <begin position="206"/>
        <end position="293"/>
    </location>
</feature>
<dbReference type="InterPro" id="IPR035926">
    <property type="entry name" value="NusB-like_sf"/>
</dbReference>
<dbReference type="HAMAP" id="MF_00073">
    <property type="entry name" value="NusB"/>
    <property type="match status" value="1"/>
</dbReference>
<evidence type="ECO:0000256" key="3">
    <source>
        <dbReference type="ARBA" id="ARBA00022884"/>
    </source>
</evidence>
<dbReference type="NCBIfam" id="TIGR01951">
    <property type="entry name" value="nusB"/>
    <property type="match status" value="1"/>
</dbReference>
<accession>A0ABT3FLJ4</accession>
<comment type="similarity">
    <text evidence="1 6">Belongs to the NusB family.</text>
</comment>